<dbReference type="CDD" id="cd00054">
    <property type="entry name" value="EGF_CA"/>
    <property type="match status" value="1"/>
</dbReference>
<dbReference type="PANTHER" id="PTHR17178:SF0">
    <property type="entry name" value="SERGLYCIN"/>
    <property type="match status" value="1"/>
</dbReference>
<comment type="caution">
    <text evidence="1">Lacks conserved residue(s) required for the propagation of feature annotation.</text>
</comment>
<sequence>MDPSAGSDSNPPERKGSVRRAREMLEAGRRPKIQVPQANAGGIPPSRRDARQTQWPLPDDNMLQTNVVDQKGTPLISKSPPPQRPPRPDLPSPSIYSVRSASDAAPSPLHINHPKPSFSHPFHNQLLIHPALRDPAPVTSEDTPRKPGVSSVNSIQSLPDLPQPIPPRKPGNLAPQAAARAIMNHPASVSPIPEELLDSPTIINKPYAPSRTTRSSWSSEKGESAILGAYADGDSGGAHEFTHAIEGHNGNIIRQASLGKRGKPSLRTISKPCVDSPPLPKSESKTVSPRELATGAALKEVAAGVNPRNSLSSDSSEESHFDPEKPPIVLVEDPRPHQGYRNRGFAKEVGALPKGAPTMSEIRPGARRPPRLNMAAVRDAEARGSLTSLSDLIKRATKLASNLEHNRTASRNDLLNAGGGSRFAFRGDHSSRSGSIKDILASFPPPAATPEGHSSWPVFFQRSTLHQLNSQEQGPEEGQEKGTNRQRRCCGLPLWAFILICIILILVIAAAVLIPIFLVVVPREHQNSASSGSTCEKTAPCENGGVSVSSGNVCSCVCANGYTGSRCTTVGDASCVTTEITQGSTSRNATMGDDLPRLFEDSKTNFSIPLDPITIMALLSQNNVSCTTENALVSFSGMTSSNSTRRSLSLDEVLVPDGEPSDDNGPPGPAPIHTPTPTLTARNSIATENGIVFDNSSVTETSQSVETTPSSVATPKSTSTTSSSLTITTKVLDFSRIAVLYILEKTGTLEAAMFSADAIQTYLEKSYSHSSNGIYHLNLVPAGVKGNFTLDFQDLTITNLNGDVIGG</sequence>
<name>A0A0F8UYM6_9EURO</name>
<feature type="compositionally biased region" description="Basic and acidic residues" evidence="2">
    <location>
        <begin position="11"/>
        <end position="29"/>
    </location>
</feature>
<proteinExistence type="predicted"/>
<dbReference type="InterPro" id="IPR000742">
    <property type="entry name" value="EGF"/>
</dbReference>
<organism evidence="5 6">
    <name type="scientific">Aspergillus ochraceoroseus</name>
    <dbReference type="NCBI Taxonomy" id="138278"/>
    <lineage>
        <taxon>Eukaryota</taxon>
        <taxon>Fungi</taxon>
        <taxon>Dikarya</taxon>
        <taxon>Ascomycota</taxon>
        <taxon>Pezizomycotina</taxon>
        <taxon>Eurotiomycetes</taxon>
        <taxon>Eurotiomycetidae</taxon>
        <taxon>Eurotiales</taxon>
        <taxon>Aspergillaceae</taxon>
        <taxon>Aspergillus</taxon>
        <taxon>Aspergillus subgen. Nidulantes</taxon>
    </lineage>
</organism>
<dbReference type="Proteomes" id="UP000034947">
    <property type="component" value="Unassembled WGS sequence"/>
</dbReference>
<feature type="compositionally biased region" description="Pro residues" evidence="2">
    <location>
        <begin position="79"/>
        <end position="91"/>
    </location>
</feature>
<feature type="region of interest" description="Disordered" evidence="2">
    <location>
        <begin position="134"/>
        <end position="177"/>
    </location>
</feature>
<dbReference type="PROSITE" id="PS01186">
    <property type="entry name" value="EGF_2"/>
    <property type="match status" value="1"/>
</dbReference>
<feature type="region of interest" description="Disordered" evidence="2">
    <location>
        <begin position="259"/>
        <end position="336"/>
    </location>
</feature>
<keyword evidence="3" id="KW-0472">Membrane</keyword>
<keyword evidence="6" id="KW-1185">Reference proteome</keyword>
<dbReference type="VEuPathDB" id="FungiDB:P175DRAFT_0508806"/>
<protein>
    <recommendedName>
        <fullName evidence="4">EGF-like domain-containing protein</fullName>
    </recommendedName>
</protein>
<dbReference type="EMBL" id="JYKN01002556">
    <property type="protein sequence ID" value="KKK15891.1"/>
    <property type="molecule type" value="Genomic_DNA"/>
</dbReference>
<feature type="region of interest" description="Disordered" evidence="2">
    <location>
        <begin position="699"/>
        <end position="721"/>
    </location>
</feature>
<dbReference type="PROSITE" id="PS50026">
    <property type="entry name" value="EGF_3"/>
    <property type="match status" value="1"/>
</dbReference>
<dbReference type="OrthoDB" id="283575at2759"/>
<feature type="disulfide bond" evidence="1">
    <location>
        <begin position="558"/>
        <end position="567"/>
    </location>
</feature>
<keyword evidence="3" id="KW-1133">Transmembrane helix</keyword>
<dbReference type="AlphaFoldDB" id="A0A0F8UYM6"/>
<feature type="transmembrane region" description="Helical" evidence="3">
    <location>
        <begin position="494"/>
        <end position="521"/>
    </location>
</feature>
<keyword evidence="3" id="KW-0812">Transmembrane</keyword>
<feature type="compositionally biased region" description="Polar residues" evidence="2">
    <location>
        <begin position="1"/>
        <end position="10"/>
    </location>
</feature>
<evidence type="ECO:0000256" key="3">
    <source>
        <dbReference type="SAM" id="Phobius"/>
    </source>
</evidence>
<gene>
    <name evidence="5" type="ORF">AOCH_005431</name>
</gene>
<dbReference type="PROSITE" id="PS00022">
    <property type="entry name" value="EGF_1"/>
    <property type="match status" value="1"/>
</dbReference>
<reference evidence="5 6" key="1">
    <citation type="submission" date="2015-02" db="EMBL/GenBank/DDBJ databases">
        <title>Draft Genome Sequences of Two Closely-Related Aflatoxigenic Aspergillus Species Obtained from the Cote d'Ivoire.</title>
        <authorList>
            <person name="Moore G.G."/>
            <person name="Beltz S.B."/>
            <person name="Mack B.M."/>
        </authorList>
    </citation>
    <scope>NUCLEOTIDE SEQUENCE [LARGE SCALE GENOMIC DNA]</scope>
    <source>
        <strain evidence="5 6">SRRC1432</strain>
    </source>
</reference>
<evidence type="ECO:0000259" key="4">
    <source>
        <dbReference type="PROSITE" id="PS50026"/>
    </source>
</evidence>
<evidence type="ECO:0000256" key="2">
    <source>
        <dbReference type="SAM" id="MobiDB-lite"/>
    </source>
</evidence>
<evidence type="ECO:0000256" key="1">
    <source>
        <dbReference type="PROSITE-ProRule" id="PRU00076"/>
    </source>
</evidence>
<dbReference type="PANTHER" id="PTHR17178">
    <property type="entry name" value="SECRETORY GRANULE PROTEOGLYCAN CORE PROTEIN"/>
    <property type="match status" value="1"/>
</dbReference>
<accession>A0A0F8UYM6</accession>
<evidence type="ECO:0000313" key="5">
    <source>
        <dbReference type="EMBL" id="KKK15891.1"/>
    </source>
</evidence>
<feature type="domain" description="EGF-like" evidence="4">
    <location>
        <begin position="531"/>
        <end position="568"/>
    </location>
</feature>
<comment type="caution">
    <text evidence="5">The sequence shown here is derived from an EMBL/GenBank/DDBJ whole genome shotgun (WGS) entry which is preliminary data.</text>
</comment>
<keyword evidence="1" id="KW-0245">EGF-like domain</keyword>
<feature type="region of interest" description="Disordered" evidence="2">
    <location>
        <begin position="654"/>
        <end position="679"/>
    </location>
</feature>
<keyword evidence="1" id="KW-1015">Disulfide bond</keyword>
<evidence type="ECO:0000313" key="6">
    <source>
        <dbReference type="Proteomes" id="UP000034947"/>
    </source>
</evidence>
<feature type="region of interest" description="Disordered" evidence="2">
    <location>
        <begin position="1"/>
        <end position="122"/>
    </location>
</feature>